<evidence type="ECO:0000259" key="10">
    <source>
        <dbReference type="PROSITE" id="PS50850"/>
    </source>
</evidence>
<dbReference type="PROSITE" id="PS00217">
    <property type="entry name" value="SUGAR_TRANSPORT_2"/>
    <property type="match status" value="1"/>
</dbReference>
<dbReference type="Proteomes" id="UP000799428">
    <property type="component" value="Unassembled WGS sequence"/>
</dbReference>
<dbReference type="PROSITE" id="PS50850">
    <property type="entry name" value="MFS"/>
    <property type="match status" value="1"/>
</dbReference>
<keyword evidence="4 9" id="KW-0812">Transmembrane</keyword>
<feature type="transmembrane region" description="Helical" evidence="9">
    <location>
        <begin position="365"/>
        <end position="386"/>
    </location>
</feature>
<keyword evidence="5 9" id="KW-1133">Transmembrane helix</keyword>
<feature type="transmembrane region" description="Helical" evidence="9">
    <location>
        <begin position="300"/>
        <end position="322"/>
    </location>
</feature>
<dbReference type="InterPro" id="IPR050360">
    <property type="entry name" value="MFS_Sugar_Transporters"/>
</dbReference>
<evidence type="ECO:0000256" key="1">
    <source>
        <dbReference type="ARBA" id="ARBA00004141"/>
    </source>
</evidence>
<feature type="transmembrane region" description="Helical" evidence="9">
    <location>
        <begin position="398"/>
        <end position="423"/>
    </location>
</feature>
<evidence type="ECO:0000313" key="11">
    <source>
        <dbReference type="EMBL" id="KAF2703816.1"/>
    </source>
</evidence>
<dbReference type="InterPro" id="IPR020846">
    <property type="entry name" value="MFS_dom"/>
</dbReference>
<evidence type="ECO:0000256" key="3">
    <source>
        <dbReference type="ARBA" id="ARBA00022448"/>
    </source>
</evidence>
<feature type="domain" description="Major facilitator superfamily (MFS) profile" evidence="10">
    <location>
        <begin position="28"/>
        <end position="492"/>
    </location>
</feature>
<feature type="transmembrane region" description="Helical" evidence="9">
    <location>
        <begin position="89"/>
        <end position="109"/>
    </location>
</feature>
<evidence type="ECO:0000313" key="12">
    <source>
        <dbReference type="Proteomes" id="UP000799428"/>
    </source>
</evidence>
<keyword evidence="3 7" id="KW-0813">Transport</keyword>
<dbReference type="InterPro" id="IPR003663">
    <property type="entry name" value="Sugar/inositol_transpt"/>
</dbReference>
<evidence type="ECO:0000256" key="4">
    <source>
        <dbReference type="ARBA" id="ARBA00022692"/>
    </source>
</evidence>
<keyword evidence="6 9" id="KW-0472">Membrane</keyword>
<evidence type="ECO:0000256" key="6">
    <source>
        <dbReference type="ARBA" id="ARBA00023136"/>
    </source>
</evidence>
<dbReference type="CDD" id="cd17356">
    <property type="entry name" value="MFS_HXT"/>
    <property type="match status" value="1"/>
</dbReference>
<feature type="transmembrane region" description="Helical" evidence="9">
    <location>
        <begin position="470"/>
        <end position="488"/>
    </location>
</feature>
<dbReference type="PRINTS" id="PR00171">
    <property type="entry name" value="SUGRTRNSPORT"/>
</dbReference>
<dbReference type="PANTHER" id="PTHR48022:SF6">
    <property type="entry name" value="MSTA PROTEIN-RELATED"/>
    <property type="match status" value="1"/>
</dbReference>
<feature type="transmembrane region" description="Helical" evidence="9">
    <location>
        <begin position="21"/>
        <end position="41"/>
    </location>
</feature>
<dbReference type="InterPro" id="IPR005828">
    <property type="entry name" value="MFS_sugar_transport-like"/>
</dbReference>
<feature type="region of interest" description="Disordered" evidence="8">
    <location>
        <begin position="525"/>
        <end position="544"/>
    </location>
</feature>
<evidence type="ECO:0000256" key="8">
    <source>
        <dbReference type="SAM" id="MobiDB-lite"/>
    </source>
</evidence>
<dbReference type="PANTHER" id="PTHR48022">
    <property type="entry name" value="PLASTIDIC GLUCOSE TRANSPORTER 4"/>
    <property type="match status" value="1"/>
</dbReference>
<dbReference type="Gene3D" id="1.20.1250.20">
    <property type="entry name" value="MFS general substrate transporter like domains"/>
    <property type="match status" value="1"/>
</dbReference>
<dbReference type="AlphaFoldDB" id="A0A6G1JT82"/>
<organism evidence="11 12">
    <name type="scientific">Pleomassaria siparia CBS 279.74</name>
    <dbReference type="NCBI Taxonomy" id="1314801"/>
    <lineage>
        <taxon>Eukaryota</taxon>
        <taxon>Fungi</taxon>
        <taxon>Dikarya</taxon>
        <taxon>Ascomycota</taxon>
        <taxon>Pezizomycotina</taxon>
        <taxon>Dothideomycetes</taxon>
        <taxon>Pleosporomycetidae</taxon>
        <taxon>Pleosporales</taxon>
        <taxon>Pleomassariaceae</taxon>
        <taxon>Pleomassaria</taxon>
    </lineage>
</organism>
<accession>A0A6G1JT82</accession>
<evidence type="ECO:0000256" key="9">
    <source>
        <dbReference type="SAM" id="Phobius"/>
    </source>
</evidence>
<evidence type="ECO:0000256" key="2">
    <source>
        <dbReference type="ARBA" id="ARBA00010992"/>
    </source>
</evidence>
<feature type="transmembrane region" description="Helical" evidence="9">
    <location>
        <begin position="146"/>
        <end position="163"/>
    </location>
</feature>
<feature type="transmembrane region" description="Helical" evidence="9">
    <location>
        <begin position="116"/>
        <end position="134"/>
    </location>
</feature>
<dbReference type="FunFam" id="1.20.1250.20:FF:000078">
    <property type="entry name" value="MFS maltose transporter, putative"/>
    <property type="match status" value="1"/>
</dbReference>
<feature type="transmembrane region" description="Helical" evidence="9">
    <location>
        <begin position="175"/>
        <end position="193"/>
    </location>
</feature>
<dbReference type="SUPFAM" id="SSF103473">
    <property type="entry name" value="MFS general substrate transporter"/>
    <property type="match status" value="1"/>
</dbReference>
<proteinExistence type="inferred from homology"/>
<dbReference type="EMBL" id="MU005785">
    <property type="protein sequence ID" value="KAF2703816.1"/>
    <property type="molecule type" value="Genomic_DNA"/>
</dbReference>
<comment type="similarity">
    <text evidence="2 7">Belongs to the major facilitator superfamily. Sugar transporter (TC 2.A.1.1) family.</text>
</comment>
<dbReference type="Pfam" id="PF00083">
    <property type="entry name" value="Sugar_tr"/>
    <property type="match status" value="1"/>
</dbReference>
<evidence type="ECO:0000256" key="5">
    <source>
        <dbReference type="ARBA" id="ARBA00022989"/>
    </source>
</evidence>
<dbReference type="GO" id="GO:0016020">
    <property type="term" value="C:membrane"/>
    <property type="evidence" value="ECO:0007669"/>
    <property type="project" value="UniProtKB-SubCell"/>
</dbReference>
<dbReference type="PROSITE" id="PS00216">
    <property type="entry name" value="SUGAR_TRANSPORT_1"/>
    <property type="match status" value="1"/>
</dbReference>
<dbReference type="NCBIfam" id="TIGR00879">
    <property type="entry name" value="SP"/>
    <property type="match status" value="1"/>
</dbReference>
<name>A0A6G1JT82_9PLEO</name>
<feature type="transmembrane region" description="Helical" evidence="9">
    <location>
        <begin position="205"/>
        <end position="227"/>
    </location>
</feature>
<dbReference type="InterPro" id="IPR005829">
    <property type="entry name" value="Sugar_transporter_CS"/>
</dbReference>
<evidence type="ECO:0000256" key="7">
    <source>
        <dbReference type="RuleBase" id="RU003346"/>
    </source>
</evidence>
<keyword evidence="12" id="KW-1185">Reference proteome</keyword>
<dbReference type="InterPro" id="IPR036259">
    <property type="entry name" value="MFS_trans_sf"/>
</dbReference>
<dbReference type="OrthoDB" id="6612291at2759"/>
<feature type="transmembrane region" description="Helical" evidence="9">
    <location>
        <begin position="435"/>
        <end position="458"/>
    </location>
</feature>
<feature type="transmembrane region" description="Helical" evidence="9">
    <location>
        <begin position="334"/>
        <end position="353"/>
    </location>
</feature>
<comment type="subcellular location">
    <subcellularLocation>
        <location evidence="1">Membrane</location>
        <topology evidence="1">Multi-pass membrane protein</topology>
    </subcellularLocation>
</comment>
<reference evidence="11" key="1">
    <citation type="journal article" date="2020" name="Stud. Mycol.">
        <title>101 Dothideomycetes genomes: a test case for predicting lifestyles and emergence of pathogens.</title>
        <authorList>
            <person name="Haridas S."/>
            <person name="Albert R."/>
            <person name="Binder M."/>
            <person name="Bloem J."/>
            <person name="Labutti K."/>
            <person name="Salamov A."/>
            <person name="Andreopoulos B."/>
            <person name="Baker S."/>
            <person name="Barry K."/>
            <person name="Bills G."/>
            <person name="Bluhm B."/>
            <person name="Cannon C."/>
            <person name="Castanera R."/>
            <person name="Culley D."/>
            <person name="Daum C."/>
            <person name="Ezra D."/>
            <person name="Gonzalez J."/>
            <person name="Henrissat B."/>
            <person name="Kuo A."/>
            <person name="Liang C."/>
            <person name="Lipzen A."/>
            <person name="Lutzoni F."/>
            <person name="Magnuson J."/>
            <person name="Mondo S."/>
            <person name="Nolan M."/>
            <person name="Ohm R."/>
            <person name="Pangilinan J."/>
            <person name="Park H.-J."/>
            <person name="Ramirez L."/>
            <person name="Alfaro M."/>
            <person name="Sun H."/>
            <person name="Tritt A."/>
            <person name="Yoshinaga Y."/>
            <person name="Zwiers L.-H."/>
            <person name="Turgeon B."/>
            <person name="Goodwin S."/>
            <person name="Spatafora J."/>
            <person name="Crous P."/>
            <person name="Grigoriev I."/>
        </authorList>
    </citation>
    <scope>NUCLEOTIDE SEQUENCE</scope>
    <source>
        <strain evidence="11">CBS 279.74</strain>
    </source>
</reference>
<protein>
    <submittedName>
        <fullName evidence="11">MFS monosaccharide transporter-like protein</fullName>
    </submittedName>
</protein>
<sequence>MPSWAPSSSRGNELSRVEAPVTIRGYLLCVFAAFGGILFGYDSGYISGVLAMNFFKQEFGRKRYSANAGAVDNPDAYNGFIYDTWQKSLITSILSAGTFFGALFAGSLADWVGRRSTIISGCVVFSAGVVLQVASTTVGMLVPGRLVAGVGVGFVSAVIILYMSEIAPKAVRGAIVSGYQFCITIGLLLAAVVDQSMHKDMTSRSYRIPMAIQFLWALILGIGLFFLPESPRYYVKKDRFNDAARSLSILRGQHVDSVYVREEVDELIASHRYEMENTHPGWGNCFRGSIWDSASNLRRVLLGVALQMMQQWTGVNFIFYYGTTFFQHVGVKNAFLIAMITTAVNVLSTPISFWTIEKFGRRTLLIYGAIGMAMCEFLIAIVGAATHANSHTSTASGYVLIIFTCIYIFFFASTWGPAAWVVIGEVFPLPIRAKGVALSTASNWLWNFVIGQITPYMVDKGYADMGTNVFFVWGSTCALCIAFAYFFVPETKGLSLEQVDRMLHETTPRTSAKWVPHTTYANAVSRDDSEKTAAQAAEHQDSTV</sequence>
<gene>
    <name evidence="11" type="ORF">K504DRAFT_485573</name>
</gene>
<dbReference type="GO" id="GO:0005351">
    <property type="term" value="F:carbohydrate:proton symporter activity"/>
    <property type="evidence" value="ECO:0007669"/>
    <property type="project" value="TreeGrafter"/>
</dbReference>